<dbReference type="RefSeq" id="WP_234868310.1">
    <property type="nucleotide sequence ID" value="NZ_JAKEVY010000006.1"/>
</dbReference>
<evidence type="ECO:0000259" key="12">
    <source>
        <dbReference type="Pfam" id="PF01120"/>
    </source>
</evidence>
<dbReference type="Pfam" id="PF00884">
    <property type="entry name" value="Sulfatase"/>
    <property type="match status" value="1"/>
</dbReference>
<dbReference type="InterPro" id="IPR024607">
    <property type="entry name" value="Sulfatase_CS"/>
</dbReference>
<dbReference type="PANTHER" id="PTHR42693:SF42">
    <property type="entry name" value="ARYLSULFATASE G"/>
    <property type="match status" value="1"/>
</dbReference>
<evidence type="ECO:0000256" key="2">
    <source>
        <dbReference type="ARBA" id="ARBA00007951"/>
    </source>
</evidence>
<dbReference type="SMART" id="SM00812">
    <property type="entry name" value="Alpha_L_fucos"/>
    <property type="match status" value="1"/>
</dbReference>
<evidence type="ECO:0000259" key="11">
    <source>
        <dbReference type="Pfam" id="PF00884"/>
    </source>
</evidence>
<proteinExistence type="inferred from homology"/>
<dbReference type="SUPFAM" id="SSF53649">
    <property type="entry name" value="Alkaline phosphatase-like"/>
    <property type="match status" value="1"/>
</dbReference>
<evidence type="ECO:0000256" key="10">
    <source>
        <dbReference type="SAM" id="SignalP"/>
    </source>
</evidence>
<gene>
    <name evidence="13" type="ORF">L0U88_19395</name>
</gene>
<comment type="similarity">
    <text evidence="2">Belongs to the glycosyl hydrolase 29 family.</text>
</comment>
<evidence type="ECO:0000256" key="5">
    <source>
        <dbReference type="ARBA" id="ARBA00022723"/>
    </source>
</evidence>
<comment type="similarity">
    <text evidence="3">Belongs to the sulfatase family.</text>
</comment>
<dbReference type="EC" id="3.2.1.51" evidence="4"/>
<comment type="cofactor">
    <cofactor evidence="1">
        <name>Ca(2+)</name>
        <dbReference type="ChEBI" id="CHEBI:29108"/>
    </cofactor>
</comment>
<comment type="caution">
    <text evidence="13">The sequence shown here is derived from an EMBL/GenBank/DDBJ whole genome shotgun (WGS) entry which is preliminary data.</text>
</comment>
<evidence type="ECO:0000256" key="6">
    <source>
        <dbReference type="ARBA" id="ARBA00022729"/>
    </source>
</evidence>
<evidence type="ECO:0000313" key="14">
    <source>
        <dbReference type="Proteomes" id="UP001200145"/>
    </source>
</evidence>
<name>A0ABS9BQC2_9BACT</name>
<organism evidence="13 14">
    <name type="scientific">Flavihumibacter fluminis</name>
    <dbReference type="NCBI Taxonomy" id="2909236"/>
    <lineage>
        <taxon>Bacteria</taxon>
        <taxon>Pseudomonadati</taxon>
        <taxon>Bacteroidota</taxon>
        <taxon>Chitinophagia</taxon>
        <taxon>Chitinophagales</taxon>
        <taxon>Chitinophagaceae</taxon>
        <taxon>Flavihumibacter</taxon>
    </lineage>
</organism>
<reference evidence="13 14" key="1">
    <citation type="submission" date="2022-01" db="EMBL/GenBank/DDBJ databases">
        <title>Flavihumibacter sp. nov., isolated from sediment of a river.</title>
        <authorList>
            <person name="Liu H."/>
        </authorList>
    </citation>
    <scope>NUCLEOTIDE SEQUENCE [LARGE SCALE GENOMIC DNA]</scope>
    <source>
        <strain evidence="13 14">RY-1</strain>
    </source>
</reference>
<sequence length="950" mass="106256">MNKIALLALLFFQLKATAQNQRPNIILFLIDDMGWMDTSVPFSDSLQPLNKRYHTPNMERLAREGVKFTNAYATPVCTPSRASLMTGINAAHHGITNWTSPLRDNPTDREDEEFDRANWNYNGYSGLTAVPHALQATPLPTLLNDAGYFTIHVGKAHWGSIGTPGANPYNLGFQVNIAGHSAGHPQSYQGKDNYGNIPGKASVQAVPDLQEYHGTETFLTEALTLEAIKSLKDPIDKKRPFFLHLAHYAIHDPLQPDKRFVQKYLDAGLPAQEANYASLIEGMDKSLGDLMNFLESNGVAENTVVLFMSDNGGLSLVPPRAGSAHIHNLPLRAGKGSVYEGGIRVPMLVKWPGKSKAGSISSQPVIIEDFFPSILEIAGIKQAKTQQQVDGKSFVSALTSPMVKNNPDRPLIWHYPNKWQAVDGPGINYYSAMRKGDWKLVYSMRQQKLELYNLKEDLGEQQDRALQHPDKVQELAKILSDQLRAWKAPMLNYKATGVPVPYPDGVKLPEKPKPNKAQLAWQEAELGVIFHYDLHVFDTSKYRQAENRIRPVANYQIFAPEQLNVEQWVLSAKAAGARFALITATHETGFALYPSDVNPYNVRQLKWRDGKADLLRDFVDACRKQGIQPGVYIGIRWNSFYGVHDFVVDGAPGSAMQKFRQQQYNKMVEGMVTEICTRYGPLFEIWFDGGASHPAKGAPDVLPIVKKYQPDALFYHNDQLAEARWGGSESGTVFYPCWSTFPYSHTGSGESAIPGISKNDYALLKEGDPIGRYWMPAMADAPLRGYNGRHEWFWEPGDEAHIFPVDKLVDMYYKSVGRNATLILGLTPDNRGLIPDQDAQRFSEFGQVIQKRFAVQKGAASGAGRQLIIKLPKTEQIQELVVQEKIQEGQRVRAFKIDALVKGKWQTLVNGSAIGHKFLHRLDQPVSASKIRLQITEAEEEPIISNFEVY</sequence>
<dbReference type="Gene3D" id="2.60.120.260">
    <property type="entry name" value="Galactose-binding domain-like"/>
    <property type="match status" value="1"/>
</dbReference>
<keyword evidence="14" id="KW-1185">Reference proteome</keyword>
<evidence type="ECO:0000256" key="4">
    <source>
        <dbReference type="ARBA" id="ARBA00012662"/>
    </source>
</evidence>
<dbReference type="InterPro" id="IPR000933">
    <property type="entry name" value="Glyco_hydro_29"/>
</dbReference>
<dbReference type="EMBL" id="JAKEVY010000006">
    <property type="protein sequence ID" value="MCF1716816.1"/>
    <property type="molecule type" value="Genomic_DNA"/>
</dbReference>
<accession>A0ABS9BQC2</accession>
<dbReference type="InterPro" id="IPR017853">
    <property type="entry name" value="GH"/>
</dbReference>
<dbReference type="InterPro" id="IPR050738">
    <property type="entry name" value="Sulfatase"/>
</dbReference>
<dbReference type="Gene3D" id="3.40.720.10">
    <property type="entry name" value="Alkaline Phosphatase, subunit A"/>
    <property type="match status" value="1"/>
</dbReference>
<keyword evidence="9" id="KW-0326">Glycosidase</keyword>
<keyword evidence="5" id="KW-0479">Metal-binding</keyword>
<feature type="domain" description="Sulfatase N-terminal" evidence="11">
    <location>
        <begin position="23"/>
        <end position="380"/>
    </location>
</feature>
<dbReference type="Gene3D" id="3.30.1120.10">
    <property type="match status" value="1"/>
</dbReference>
<protein>
    <recommendedName>
        <fullName evidence="4">alpha-L-fucosidase</fullName>
        <ecNumber evidence="4">3.2.1.51</ecNumber>
    </recommendedName>
</protein>
<dbReference type="PROSITE" id="PS00523">
    <property type="entry name" value="SULFATASE_1"/>
    <property type="match status" value="1"/>
</dbReference>
<dbReference type="SUPFAM" id="SSF51445">
    <property type="entry name" value="(Trans)glycosidases"/>
    <property type="match status" value="1"/>
</dbReference>
<dbReference type="InterPro" id="IPR057739">
    <property type="entry name" value="Glyco_hydro_29_N"/>
</dbReference>
<feature type="chain" id="PRO_5045483431" description="alpha-L-fucosidase" evidence="10">
    <location>
        <begin position="19"/>
        <end position="950"/>
    </location>
</feature>
<dbReference type="CDD" id="cd16144">
    <property type="entry name" value="ARS_like"/>
    <property type="match status" value="1"/>
</dbReference>
<evidence type="ECO:0000256" key="8">
    <source>
        <dbReference type="ARBA" id="ARBA00022837"/>
    </source>
</evidence>
<evidence type="ECO:0000256" key="1">
    <source>
        <dbReference type="ARBA" id="ARBA00001913"/>
    </source>
</evidence>
<dbReference type="Gene3D" id="3.20.20.80">
    <property type="entry name" value="Glycosidases"/>
    <property type="match status" value="1"/>
</dbReference>
<feature type="signal peptide" evidence="10">
    <location>
        <begin position="1"/>
        <end position="18"/>
    </location>
</feature>
<keyword evidence="8" id="KW-0106">Calcium</keyword>
<evidence type="ECO:0000256" key="7">
    <source>
        <dbReference type="ARBA" id="ARBA00022801"/>
    </source>
</evidence>
<evidence type="ECO:0000313" key="13">
    <source>
        <dbReference type="EMBL" id="MCF1716816.1"/>
    </source>
</evidence>
<dbReference type="Proteomes" id="UP001200145">
    <property type="component" value="Unassembled WGS sequence"/>
</dbReference>
<keyword evidence="6 10" id="KW-0732">Signal</keyword>
<evidence type="ECO:0000256" key="9">
    <source>
        <dbReference type="ARBA" id="ARBA00023295"/>
    </source>
</evidence>
<dbReference type="InterPro" id="IPR000917">
    <property type="entry name" value="Sulfatase_N"/>
</dbReference>
<dbReference type="PANTHER" id="PTHR42693">
    <property type="entry name" value="ARYLSULFATASE FAMILY MEMBER"/>
    <property type="match status" value="1"/>
</dbReference>
<dbReference type="InterPro" id="IPR017850">
    <property type="entry name" value="Alkaline_phosphatase_core_sf"/>
</dbReference>
<evidence type="ECO:0000256" key="3">
    <source>
        <dbReference type="ARBA" id="ARBA00008779"/>
    </source>
</evidence>
<keyword evidence="7" id="KW-0378">Hydrolase</keyword>
<feature type="domain" description="Glycoside hydrolase family 29 N-terminal" evidence="12">
    <location>
        <begin position="555"/>
        <end position="850"/>
    </location>
</feature>
<dbReference type="Pfam" id="PF01120">
    <property type="entry name" value="Alpha_L_fucos"/>
    <property type="match status" value="1"/>
</dbReference>